<name>A0A1H5LBR5_9MICO</name>
<evidence type="ECO:0000256" key="2">
    <source>
        <dbReference type="SAM" id="MobiDB-lite"/>
    </source>
</evidence>
<keyword evidence="5" id="KW-1185">Reference proteome</keyword>
<dbReference type="RefSeq" id="WP_089775757.1">
    <property type="nucleotide sequence ID" value="NZ_FNTX01000002.1"/>
</dbReference>
<evidence type="ECO:0000313" key="4">
    <source>
        <dbReference type="EMBL" id="SEE73678.1"/>
    </source>
</evidence>
<accession>A0A1H5LBR5</accession>
<evidence type="ECO:0000256" key="3">
    <source>
        <dbReference type="SAM" id="Phobius"/>
    </source>
</evidence>
<dbReference type="OrthoDB" id="4948465at2"/>
<reference evidence="5" key="1">
    <citation type="submission" date="2016-10" db="EMBL/GenBank/DDBJ databases">
        <authorList>
            <person name="Varghese N."/>
            <person name="Submissions S."/>
        </authorList>
    </citation>
    <scope>NUCLEOTIDE SEQUENCE [LARGE SCALE GENOMIC DNA]</scope>
    <source>
        <strain evidence="5">DSM 21368</strain>
    </source>
</reference>
<dbReference type="EMBL" id="FNTX01000002">
    <property type="protein sequence ID" value="SEE73678.1"/>
    <property type="molecule type" value="Genomic_DNA"/>
</dbReference>
<dbReference type="STRING" id="648782.SAMN04488554_2687"/>
<gene>
    <name evidence="4" type="ORF">SAMN04488554_2687</name>
</gene>
<feature type="region of interest" description="Disordered" evidence="2">
    <location>
        <begin position="213"/>
        <end position="238"/>
    </location>
</feature>
<keyword evidence="1" id="KW-0175">Coiled coil</keyword>
<keyword evidence="3" id="KW-1133">Transmembrane helix</keyword>
<proteinExistence type="predicted"/>
<evidence type="ECO:0000256" key="1">
    <source>
        <dbReference type="SAM" id="Coils"/>
    </source>
</evidence>
<dbReference type="Proteomes" id="UP000199220">
    <property type="component" value="Unassembled WGS sequence"/>
</dbReference>
<keyword evidence="3" id="KW-0472">Membrane</keyword>
<keyword evidence="3" id="KW-0812">Transmembrane</keyword>
<feature type="transmembrane region" description="Helical" evidence="3">
    <location>
        <begin position="12"/>
        <end position="29"/>
    </location>
</feature>
<protein>
    <submittedName>
        <fullName evidence="4">Uncharacterized protein</fullName>
    </submittedName>
</protein>
<sequence>MDSFWQFVGGYWWLIFPLGGVVGGWVKGAQKWDERRRRDKIELQKLKNAERFAVQEAEEARTSEIERVLAEHEETNRRWLDYELDVAKLIDFPVMTDMREQVTIDFHRAKRDADGLRPDDPDELRDARMLGRYREAVREFGLTFDIAEREAKRRRTSDFTVAERDALARAKKLLALADDSGATRAERQSAYRRATKELEGLLVLPDAATDAIEQRIAGELSPPAPRTGGPPESERPTA</sequence>
<organism evidence="4 5">
    <name type="scientific">Ruania alba</name>
    <dbReference type="NCBI Taxonomy" id="648782"/>
    <lineage>
        <taxon>Bacteria</taxon>
        <taxon>Bacillati</taxon>
        <taxon>Actinomycetota</taxon>
        <taxon>Actinomycetes</taxon>
        <taxon>Micrococcales</taxon>
        <taxon>Ruaniaceae</taxon>
        <taxon>Ruania</taxon>
    </lineage>
</organism>
<dbReference type="AlphaFoldDB" id="A0A1H5LBR5"/>
<evidence type="ECO:0000313" key="5">
    <source>
        <dbReference type="Proteomes" id="UP000199220"/>
    </source>
</evidence>
<feature type="coiled-coil region" evidence="1">
    <location>
        <begin position="29"/>
        <end position="63"/>
    </location>
</feature>